<keyword evidence="3" id="KW-1185">Reference proteome</keyword>
<dbReference type="SUPFAM" id="SSF53756">
    <property type="entry name" value="UDP-Glycosyltransferase/glycogen phosphorylase"/>
    <property type="match status" value="1"/>
</dbReference>
<dbReference type="PANTHER" id="PTHR12526:SF630">
    <property type="entry name" value="GLYCOSYLTRANSFERASE"/>
    <property type="match status" value="1"/>
</dbReference>
<keyword evidence="2" id="KW-0808">Transferase</keyword>
<dbReference type="AlphaFoldDB" id="A0A5C6YP18"/>
<dbReference type="InterPro" id="IPR001296">
    <property type="entry name" value="Glyco_trans_1"/>
</dbReference>
<dbReference type="EMBL" id="VORU01000010">
    <property type="protein sequence ID" value="TXD68601.1"/>
    <property type="molecule type" value="Genomic_DNA"/>
</dbReference>
<dbReference type="Pfam" id="PF00534">
    <property type="entry name" value="Glycos_transf_1"/>
    <property type="match status" value="1"/>
</dbReference>
<dbReference type="CDD" id="cd03801">
    <property type="entry name" value="GT4_PimA-like"/>
    <property type="match status" value="1"/>
</dbReference>
<gene>
    <name evidence="2" type="ORF">ESV24_11865</name>
</gene>
<proteinExistence type="predicted"/>
<dbReference type="GO" id="GO:0016757">
    <property type="term" value="F:glycosyltransferase activity"/>
    <property type="evidence" value="ECO:0007669"/>
    <property type="project" value="InterPro"/>
</dbReference>
<protein>
    <submittedName>
        <fullName evidence="2">Glycosyltransferase family 4 protein</fullName>
    </submittedName>
</protein>
<dbReference type="Proteomes" id="UP000321945">
    <property type="component" value="Unassembled WGS sequence"/>
</dbReference>
<evidence type="ECO:0000313" key="2">
    <source>
        <dbReference type="EMBL" id="TXD68601.1"/>
    </source>
</evidence>
<dbReference type="PANTHER" id="PTHR12526">
    <property type="entry name" value="GLYCOSYLTRANSFERASE"/>
    <property type="match status" value="1"/>
</dbReference>
<sequence>MKNLVYILPDKDGGVASVVRNLLRFRTNRCKAKVVLIHNTMDDPLLRVQDEFNADEIIRINYNGKWSSKQGVMNKIKRHLDNNSILISNDGGIELEVVNNLNFTIPVVYIMHGDYDHYFNCINEQGHLIDTIITVSDYLMEKIESNFENKDTFSKIDVVSVKFPVPLTIDNDKEKVRAKIIRVAFVGALIEDKGVLLFKNILTQLTELKINFIFNIIGAGPLEEKLMKELQSFSNVNFKGKLTNQEVISLHSEHDILILPSYGEGLPVSIVEAMKCGVIPIATNLKSGIPELIEDGVTGYTVPLDEIEKYGKFIKYLDNNRDEMAVISHKCISKAESMFKPYIQTKAYEDVFINTKPHAFMKTKNYNLMNFLPFTLANRINNLKNIYGK</sequence>
<dbReference type="RefSeq" id="WP_111816583.1">
    <property type="nucleotide sequence ID" value="NZ_CBCRZQ010000009.1"/>
</dbReference>
<dbReference type="OrthoDB" id="9790710at2"/>
<reference evidence="2 3" key="1">
    <citation type="submission" date="2019-08" db="EMBL/GenBank/DDBJ databases">
        <title>Genome of Aequorivita lipolytica Y10-2 (type strain).</title>
        <authorList>
            <person name="Bowman J.P."/>
        </authorList>
    </citation>
    <scope>NUCLEOTIDE SEQUENCE [LARGE SCALE GENOMIC DNA]</scope>
    <source>
        <strain evidence="2 3">Y10-2</strain>
    </source>
</reference>
<evidence type="ECO:0000259" key="1">
    <source>
        <dbReference type="Pfam" id="PF00534"/>
    </source>
</evidence>
<accession>A0A5C6YP18</accession>
<name>A0A5C6YP18_9FLAO</name>
<dbReference type="Gene3D" id="3.40.50.2000">
    <property type="entry name" value="Glycogen Phosphorylase B"/>
    <property type="match status" value="2"/>
</dbReference>
<evidence type="ECO:0000313" key="3">
    <source>
        <dbReference type="Proteomes" id="UP000321945"/>
    </source>
</evidence>
<organism evidence="2 3">
    <name type="scientific">Aequorivita lipolytica</name>
    <dbReference type="NCBI Taxonomy" id="153267"/>
    <lineage>
        <taxon>Bacteria</taxon>
        <taxon>Pseudomonadati</taxon>
        <taxon>Bacteroidota</taxon>
        <taxon>Flavobacteriia</taxon>
        <taxon>Flavobacteriales</taxon>
        <taxon>Flavobacteriaceae</taxon>
        <taxon>Aequorivita</taxon>
    </lineage>
</organism>
<comment type="caution">
    <text evidence="2">The sequence shown here is derived from an EMBL/GenBank/DDBJ whole genome shotgun (WGS) entry which is preliminary data.</text>
</comment>
<feature type="domain" description="Glycosyl transferase family 1" evidence="1">
    <location>
        <begin position="177"/>
        <end position="323"/>
    </location>
</feature>